<keyword evidence="3" id="KW-1003">Cell membrane</keyword>
<keyword evidence="7" id="KW-0407">Ion channel</keyword>
<feature type="domain" description="Mechanosensitive ion channel transmembrane helices 2/3" evidence="10">
    <location>
        <begin position="139"/>
        <end position="179"/>
    </location>
</feature>
<comment type="caution">
    <text evidence="7">Lacks conserved residue(s) required for the propagation of feature annotation.</text>
</comment>
<dbReference type="InterPro" id="IPR045275">
    <property type="entry name" value="MscS_archaea/bacteria_type"/>
</dbReference>
<keyword evidence="6 7" id="KW-0472">Membrane</keyword>
<dbReference type="InterPro" id="IPR023408">
    <property type="entry name" value="MscS_beta-dom_sf"/>
</dbReference>
<comment type="subcellular location">
    <subcellularLocation>
        <location evidence="7">Cell inner membrane</location>
        <topology evidence="7">Multi-pass membrane protein</topology>
    </subcellularLocation>
    <subcellularLocation>
        <location evidence="1">Cell membrane</location>
        <topology evidence="1">Multi-pass membrane protein</topology>
    </subcellularLocation>
</comment>
<protein>
    <recommendedName>
        <fullName evidence="7">Small-conductance mechanosensitive channel</fullName>
    </recommendedName>
</protein>
<accession>A0A4R6E6C3</accession>
<comment type="caution">
    <text evidence="11">The sequence shown here is derived from an EMBL/GenBank/DDBJ whole genome shotgun (WGS) entry which is preliminary data.</text>
</comment>
<feature type="transmembrane region" description="Helical" evidence="7">
    <location>
        <begin position="89"/>
        <end position="110"/>
    </location>
</feature>
<comment type="subunit">
    <text evidence="7">Homoheptamer.</text>
</comment>
<evidence type="ECO:0000259" key="10">
    <source>
        <dbReference type="Pfam" id="PF21088"/>
    </source>
</evidence>
<sequence length="370" mass="40271">MPFFQHLIAHNSAETVWLALALGGGLFLLLVTLRRFIRSRLAARARESSYRLYALVVELLAATRGWMLAAVSVLVAGMNLDLPGSLETLLSRVVMALLFLQCGLWGNGAVRAWLGRRQQEQRERGDGDSITSMALLGFIARLALWSVVLILMLDQLGFNVTALVASLGIGGVAVALAVQNILGDLFASLSIALDKPFVVGDFIIVGDVLGTVEYVGLKTTRIRSLSGEQVVMSNADLLGSRIRNYKRMQERRIVFNFGIGHDTPADKVARLPQVLRRIVESQDEVRFDRAHFQGFGAAALNFEVVYYVLVADFNRYMDVQQAINLELLRHLNAEGIAVSLPASRMQLVEGAAASADAGVAAAALAQPSRP</sequence>
<evidence type="ECO:0000313" key="11">
    <source>
        <dbReference type="EMBL" id="TDN53455.1"/>
    </source>
</evidence>
<dbReference type="InterPro" id="IPR011066">
    <property type="entry name" value="MscS_channel_C_sf"/>
</dbReference>
<feature type="transmembrane region" description="Helical" evidence="7">
    <location>
        <begin position="158"/>
        <end position="178"/>
    </location>
</feature>
<feature type="transmembrane region" description="Helical" evidence="7">
    <location>
        <begin position="15"/>
        <end position="33"/>
    </location>
</feature>
<proteinExistence type="inferred from homology"/>
<dbReference type="InterPro" id="IPR006685">
    <property type="entry name" value="MscS_channel_2nd"/>
</dbReference>
<evidence type="ECO:0000256" key="6">
    <source>
        <dbReference type="ARBA" id="ARBA00023136"/>
    </source>
</evidence>
<dbReference type="Gene3D" id="1.10.287.1260">
    <property type="match status" value="1"/>
</dbReference>
<feature type="transmembrane region" description="Helical" evidence="7">
    <location>
        <begin position="53"/>
        <end position="77"/>
    </location>
</feature>
<name>A0A4R6E6C3_9RHOO</name>
<dbReference type="Pfam" id="PF21088">
    <property type="entry name" value="MS_channel_1st"/>
    <property type="match status" value="1"/>
</dbReference>
<keyword evidence="7" id="KW-0813">Transport</keyword>
<feature type="domain" description="Mechanosensitive ion channel MscS" evidence="8">
    <location>
        <begin position="180"/>
        <end position="247"/>
    </location>
</feature>
<dbReference type="OrthoDB" id="9775207at2"/>
<dbReference type="Gene3D" id="3.30.70.100">
    <property type="match status" value="1"/>
</dbReference>
<dbReference type="GO" id="GO:0005886">
    <property type="term" value="C:plasma membrane"/>
    <property type="evidence" value="ECO:0007669"/>
    <property type="project" value="UniProtKB-SubCell"/>
</dbReference>
<dbReference type="PANTHER" id="PTHR30221">
    <property type="entry name" value="SMALL-CONDUCTANCE MECHANOSENSITIVE CHANNEL"/>
    <property type="match status" value="1"/>
</dbReference>
<evidence type="ECO:0000256" key="2">
    <source>
        <dbReference type="ARBA" id="ARBA00008017"/>
    </source>
</evidence>
<dbReference type="EMBL" id="SNVV01000005">
    <property type="protein sequence ID" value="TDN53455.1"/>
    <property type="molecule type" value="Genomic_DNA"/>
</dbReference>
<dbReference type="Proteomes" id="UP000295129">
    <property type="component" value="Unassembled WGS sequence"/>
</dbReference>
<evidence type="ECO:0000256" key="5">
    <source>
        <dbReference type="ARBA" id="ARBA00022989"/>
    </source>
</evidence>
<dbReference type="Pfam" id="PF00924">
    <property type="entry name" value="MS_channel_2nd"/>
    <property type="match status" value="1"/>
</dbReference>
<evidence type="ECO:0000256" key="3">
    <source>
        <dbReference type="ARBA" id="ARBA00022475"/>
    </source>
</evidence>
<evidence type="ECO:0000313" key="12">
    <source>
        <dbReference type="Proteomes" id="UP000295129"/>
    </source>
</evidence>
<dbReference type="AlphaFoldDB" id="A0A4R6E6C3"/>
<feature type="transmembrane region" description="Helical" evidence="7">
    <location>
        <begin position="130"/>
        <end position="152"/>
    </location>
</feature>
<dbReference type="InterPro" id="IPR011014">
    <property type="entry name" value="MscS_channel_TM-2"/>
</dbReference>
<dbReference type="InterPro" id="IPR010920">
    <property type="entry name" value="LSM_dom_sf"/>
</dbReference>
<keyword evidence="4 7" id="KW-0812">Transmembrane</keyword>
<comment type="similarity">
    <text evidence="2 7">Belongs to the MscS (TC 1.A.23) family.</text>
</comment>
<dbReference type="InterPro" id="IPR049278">
    <property type="entry name" value="MS_channel_C"/>
</dbReference>
<keyword evidence="7" id="KW-0406">Ion transport</keyword>
<dbReference type="Pfam" id="PF21082">
    <property type="entry name" value="MS_channel_3rd"/>
    <property type="match status" value="1"/>
</dbReference>
<evidence type="ECO:0000259" key="9">
    <source>
        <dbReference type="Pfam" id="PF21082"/>
    </source>
</evidence>
<dbReference type="SUPFAM" id="SSF50182">
    <property type="entry name" value="Sm-like ribonucleoproteins"/>
    <property type="match status" value="1"/>
</dbReference>
<keyword evidence="12" id="KW-1185">Reference proteome</keyword>
<evidence type="ECO:0000256" key="7">
    <source>
        <dbReference type="RuleBase" id="RU369025"/>
    </source>
</evidence>
<gene>
    <name evidence="11" type="ORF">C7389_105130</name>
</gene>
<keyword evidence="7" id="KW-0997">Cell inner membrane</keyword>
<reference evidence="11 12" key="1">
    <citation type="submission" date="2019-03" db="EMBL/GenBank/DDBJ databases">
        <title>Genomic Encyclopedia of Type Strains, Phase IV (KMG-IV): sequencing the most valuable type-strain genomes for metagenomic binning, comparative biology and taxonomic classification.</title>
        <authorList>
            <person name="Goeker M."/>
        </authorList>
    </citation>
    <scope>NUCLEOTIDE SEQUENCE [LARGE SCALE GENOMIC DNA]</scope>
    <source>
        <strain evidence="11 12">DSM 12121</strain>
    </source>
</reference>
<dbReference type="InterPro" id="IPR049142">
    <property type="entry name" value="MS_channel_1st"/>
</dbReference>
<dbReference type="GO" id="GO:0008381">
    <property type="term" value="F:mechanosensitive monoatomic ion channel activity"/>
    <property type="evidence" value="ECO:0007669"/>
    <property type="project" value="InterPro"/>
</dbReference>
<dbReference type="SUPFAM" id="SSF82689">
    <property type="entry name" value="Mechanosensitive channel protein MscS (YggB), C-terminal domain"/>
    <property type="match status" value="1"/>
</dbReference>
<evidence type="ECO:0000256" key="4">
    <source>
        <dbReference type="ARBA" id="ARBA00022692"/>
    </source>
</evidence>
<evidence type="ECO:0000256" key="1">
    <source>
        <dbReference type="ARBA" id="ARBA00004651"/>
    </source>
</evidence>
<comment type="function">
    <text evidence="7">Mechanosensitive channel that participates in the regulation of osmotic pressure changes within the cell, opening in response to stretch forces in the membrane lipid bilayer, without the need for other proteins. Contributes to normal resistance to hypoosmotic shock. Forms an ion channel of 1.0 nanosiemens conductance with a slight preference for anions.</text>
</comment>
<feature type="domain" description="Mechanosensitive ion channel MscS C-terminal" evidence="9">
    <location>
        <begin position="253"/>
        <end position="337"/>
    </location>
</feature>
<dbReference type="Gene3D" id="2.30.30.60">
    <property type="match status" value="1"/>
</dbReference>
<dbReference type="RefSeq" id="WP_133590071.1">
    <property type="nucleotide sequence ID" value="NZ_SNVV01000005.1"/>
</dbReference>
<dbReference type="PANTHER" id="PTHR30221:SF1">
    <property type="entry name" value="SMALL-CONDUCTANCE MECHANOSENSITIVE CHANNEL"/>
    <property type="match status" value="1"/>
</dbReference>
<evidence type="ECO:0000259" key="8">
    <source>
        <dbReference type="Pfam" id="PF00924"/>
    </source>
</evidence>
<dbReference type="SUPFAM" id="SSF82861">
    <property type="entry name" value="Mechanosensitive channel protein MscS (YggB), transmembrane region"/>
    <property type="match status" value="1"/>
</dbReference>
<keyword evidence="5 7" id="KW-1133">Transmembrane helix</keyword>
<organism evidence="11 12">
    <name type="scientific">Azoarcus indigens</name>
    <dbReference type="NCBI Taxonomy" id="29545"/>
    <lineage>
        <taxon>Bacteria</taxon>
        <taxon>Pseudomonadati</taxon>
        <taxon>Pseudomonadota</taxon>
        <taxon>Betaproteobacteria</taxon>
        <taxon>Rhodocyclales</taxon>
        <taxon>Zoogloeaceae</taxon>
        <taxon>Azoarcus</taxon>
    </lineage>
</organism>